<keyword evidence="2" id="KW-0378">Hydrolase</keyword>
<evidence type="ECO:0000313" key="8">
    <source>
        <dbReference type="Proteomes" id="UP001168972"/>
    </source>
</evidence>
<evidence type="ECO:0000256" key="2">
    <source>
        <dbReference type="ARBA" id="ARBA00022801"/>
    </source>
</evidence>
<dbReference type="GO" id="GO:0016787">
    <property type="term" value="F:hydrolase activity"/>
    <property type="evidence" value="ECO:0007669"/>
    <property type="project" value="UniProtKB-KW"/>
</dbReference>
<dbReference type="GO" id="GO:0005675">
    <property type="term" value="C:transcription factor TFIIH holo complex"/>
    <property type="evidence" value="ECO:0007669"/>
    <property type="project" value="TreeGrafter"/>
</dbReference>
<evidence type="ECO:0000313" key="7">
    <source>
        <dbReference type="EMBL" id="KAK0174252.1"/>
    </source>
</evidence>
<dbReference type="InterPro" id="IPR050615">
    <property type="entry name" value="ATP-dep_DNA_Helicase"/>
</dbReference>
<evidence type="ECO:0000259" key="6">
    <source>
        <dbReference type="Pfam" id="PF13625"/>
    </source>
</evidence>
<dbReference type="EMBL" id="JAQQBR010000083">
    <property type="protein sequence ID" value="KAK0174252.1"/>
    <property type="molecule type" value="Genomic_DNA"/>
</dbReference>
<name>A0AA39KUK1_MICHY</name>
<evidence type="ECO:0000256" key="5">
    <source>
        <dbReference type="SAM" id="MobiDB-lite"/>
    </source>
</evidence>
<keyword evidence="3" id="KW-0347">Helicase</keyword>
<feature type="region of interest" description="Disordered" evidence="5">
    <location>
        <begin position="1"/>
        <end position="47"/>
    </location>
</feature>
<evidence type="ECO:0000256" key="4">
    <source>
        <dbReference type="ARBA" id="ARBA00022840"/>
    </source>
</evidence>
<dbReference type="GO" id="GO:0000112">
    <property type="term" value="C:nucleotide-excision repair factor 3 complex"/>
    <property type="evidence" value="ECO:0007669"/>
    <property type="project" value="TreeGrafter"/>
</dbReference>
<dbReference type="Pfam" id="PF13625">
    <property type="entry name" value="Helicase_C_3"/>
    <property type="match status" value="1"/>
</dbReference>
<dbReference type="PANTHER" id="PTHR11274:SF0">
    <property type="entry name" value="GENERAL TRANSCRIPTION AND DNA REPAIR FACTOR IIH HELICASE SUBUNIT XPB"/>
    <property type="match status" value="1"/>
</dbReference>
<feature type="domain" description="Helicase XPB/Ssl2 N-terminal" evidence="6">
    <location>
        <begin position="78"/>
        <end position="203"/>
    </location>
</feature>
<proteinExistence type="predicted"/>
<keyword evidence="8" id="KW-1185">Reference proteome</keyword>
<feature type="compositionally biased region" description="Acidic residues" evidence="5">
    <location>
        <begin position="22"/>
        <end position="34"/>
    </location>
</feature>
<evidence type="ECO:0000256" key="1">
    <source>
        <dbReference type="ARBA" id="ARBA00022741"/>
    </source>
</evidence>
<reference evidence="7" key="1">
    <citation type="journal article" date="2023" name="bioRxiv">
        <title>Scaffold-level genome assemblies of two parasitoid biocontrol wasps reveal the parthenogenesis mechanism and an associated novel virus.</title>
        <authorList>
            <person name="Inwood S."/>
            <person name="Skelly J."/>
            <person name="Guhlin J."/>
            <person name="Harrop T."/>
            <person name="Goldson S."/>
            <person name="Dearden P."/>
        </authorList>
    </citation>
    <scope>NUCLEOTIDE SEQUENCE</scope>
    <source>
        <strain evidence="7">Lincoln</strain>
        <tissue evidence="7">Whole body</tissue>
    </source>
</reference>
<dbReference type="GO" id="GO:0043138">
    <property type="term" value="F:3'-5' DNA helicase activity"/>
    <property type="evidence" value="ECO:0007669"/>
    <property type="project" value="TreeGrafter"/>
</dbReference>
<dbReference type="PANTHER" id="PTHR11274">
    <property type="entry name" value="RAD25/XP-B DNA REPAIR HELICASE"/>
    <property type="match status" value="1"/>
</dbReference>
<keyword evidence="4" id="KW-0067">ATP-binding</keyword>
<accession>A0AA39KUK1</accession>
<dbReference type="GO" id="GO:0006367">
    <property type="term" value="P:transcription initiation at RNA polymerase II promoter"/>
    <property type="evidence" value="ECO:0007669"/>
    <property type="project" value="TreeGrafter"/>
</dbReference>
<evidence type="ECO:0000256" key="3">
    <source>
        <dbReference type="ARBA" id="ARBA00022806"/>
    </source>
</evidence>
<dbReference type="GO" id="GO:0097550">
    <property type="term" value="C:transcription preinitiation complex"/>
    <property type="evidence" value="ECO:0007669"/>
    <property type="project" value="TreeGrafter"/>
</dbReference>
<dbReference type="InterPro" id="IPR032830">
    <property type="entry name" value="XPB/Ssl2_N"/>
</dbReference>
<feature type="non-terminal residue" evidence="7">
    <location>
        <position position="269"/>
    </location>
</feature>
<organism evidence="7 8">
    <name type="scientific">Microctonus hyperodae</name>
    <name type="common">Parasitoid wasp</name>
    <dbReference type="NCBI Taxonomy" id="165561"/>
    <lineage>
        <taxon>Eukaryota</taxon>
        <taxon>Metazoa</taxon>
        <taxon>Ecdysozoa</taxon>
        <taxon>Arthropoda</taxon>
        <taxon>Hexapoda</taxon>
        <taxon>Insecta</taxon>
        <taxon>Pterygota</taxon>
        <taxon>Neoptera</taxon>
        <taxon>Endopterygota</taxon>
        <taxon>Hymenoptera</taxon>
        <taxon>Apocrita</taxon>
        <taxon>Ichneumonoidea</taxon>
        <taxon>Braconidae</taxon>
        <taxon>Euphorinae</taxon>
        <taxon>Microctonus</taxon>
    </lineage>
</organism>
<dbReference type="Proteomes" id="UP001168972">
    <property type="component" value="Unassembled WGS sequence"/>
</dbReference>
<feature type="compositionally biased region" description="Basic and acidic residues" evidence="5">
    <location>
        <begin position="8"/>
        <end position="21"/>
    </location>
</feature>
<reference evidence="7" key="2">
    <citation type="submission" date="2023-03" db="EMBL/GenBank/DDBJ databases">
        <authorList>
            <person name="Inwood S.N."/>
            <person name="Skelly J.G."/>
            <person name="Guhlin J."/>
            <person name="Harrop T.W.R."/>
            <person name="Goldson S.G."/>
            <person name="Dearden P.K."/>
        </authorList>
    </citation>
    <scope>NUCLEOTIDE SEQUENCE</scope>
    <source>
        <strain evidence="7">Lincoln</strain>
        <tissue evidence="7">Whole body</tissue>
    </source>
</reference>
<gene>
    <name evidence="7" type="ORF">PV327_011096</name>
</gene>
<sequence>MGPPKRVKKDDRGKWKKRKEEDDYNDDDFGDGLETEGIPDAAKNDAEKLDENAVEDEFGAKDYRSQMILKPDNEVRPLWVAPNGHIFLESFSPVYKHAHDFLIAISEPVCRPEHIHEYKLTAYSLYAAVSVGLQTHDIIEYLKRLSKTSIPEGIIEFIQLCTLSYGKVKLVLKHNKYFVESPYPEVLQKLLKDPVIQECRLRKTIEDTEGLITSIPDKHKAMQFGAKPLATNNPPITTTNLPPTTEIPEPQPSESAVVPEDITKFYDKI</sequence>
<protein>
    <recommendedName>
        <fullName evidence="6">Helicase XPB/Ssl2 N-terminal domain-containing protein</fullName>
    </recommendedName>
</protein>
<dbReference type="AlphaFoldDB" id="A0AA39KUK1"/>
<dbReference type="GO" id="GO:0005524">
    <property type="term" value="F:ATP binding"/>
    <property type="evidence" value="ECO:0007669"/>
    <property type="project" value="UniProtKB-KW"/>
</dbReference>
<comment type="caution">
    <text evidence="7">The sequence shown here is derived from an EMBL/GenBank/DDBJ whole genome shotgun (WGS) entry which is preliminary data.</text>
</comment>
<keyword evidence="1" id="KW-0547">Nucleotide-binding</keyword>